<gene>
    <name evidence="1" type="ORF">THAOC_20655</name>
</gene>
<dbReference type="EMBL" id="AGNL01023482">
    <property type="protein sequence ID" value="EJK59154.1"/>
    <property type="molecule type" value="Genomic_DNA"/>
</dbReference>
<reference evidence="1 2" key="1">
    <citation type="journal article" date="2012" name="Genome Biol.">
        <title>Genome and low-iron response of an oceanic diatom adapted to chronic iron limitation.</title>
        <authorList>
            <person name="Lommer M."/>
            <person name="Specht M."/>
            <person name="Roy A.S."/>
            <person name="Kraemer L."/>
            <person name="Andreson R."/>
            <person name="Gutowska M.A."/>
            <person name="Wolf J."/>
            <person name="Bergner S.V."/>
            <person name="Schilhabel M.B."/>
            <person name="Klostermeier U.C."/>
            <person name="Beiko R.G."/>
            <person name="Rosenstiel P."/>
            <person name="Hippler M."/>
            <person name="Laroche J."/>
        </authorList>
    </citation>
    <scope>NUCLEOTIDE SEQUENCE [LARGE SCALE GENOMIC DNA]</scope>
    <source>
        <strain evidence="1 2">CCMP1005</strain>
    </source>
</reference>
<sequence length="163" mass="18425">MLGQSPKNATFHSRPLFGLGLGALGAHGRMNFRRPSPRPARRRPILESPSFHIISADMGSIGRARGERASSAETRGRCGPVVLFPHYDRLGRLSQQHQRDTDERCDGASPLFWRLVVACCRSYWRYWRSRDFAALAAPQMTTQKQGQRAEKLAASFEYYESLS</sequence>
<evidence type="ECO:0000313" key="2">
    <source>
        <dbReference type="Proteomes" id="UP000266841"/>
    </source>
</evidence>
<name>K0S2X0_THAOC</name>
<comment type="caution">
    <text evidence="1">The sequence shown here is derived from an EMBL/GenBank/DDBJ whole genome shotgun (WGS) entry which is preliminary data.</text>
</comment>
<organism evidence="1 2">
    <name type="scientific">Thalassiosira oceanica</name>
    <name type="common">Marine diatom</name>
    <dbReference type="NCBI Taxonomy" id="159749"/>
    <lineage>
        <taxon>Eukaryota</taxon>
        <taxon>Sar</taxon>
        <taxon>Stramenopiles</taxon>
        <taxon>Ochrophyta</taxon>
        <taxon>Bacillariophyta</taxon>
        <taxon>Coscinodiscophyceae</taxon>
        <taxon>Thalassiosirophycidae</taxon>
        <taxon>Thalassiosirales</taxon>
        <taxon>Thalassiosiraceae</taxon>
        <taxon>Thalassiosira</taxon>
    </lineage>
</organism>
<keyword evidence="2" id="KW-1185">Reference proteome</keyword>
<proteinExistence type="predicted"/>
<dbReference type="Proteomes" id="UP000266841">
    <property type="component" value="Unassembled WGS sequence"/>
</dbReference>
<protein>
    <submittedName>
        <fullName evidence="1">Uncharacterized protein</fullName>
    </submittedName>
</protein>
<evidence type="ECO:0000313" key="1">
    <source>
        <dbReference type="EMBL" id="EJK59154.1"/>
    </source>
</evidence>
<dbReference type="AlphaFoldDB" id="K0S2X0"/>
<accession>K0S2X0</accession>